<proteinExistence type="predicted"/>
<dbReference type="Proteomes" id="UP001281003">
    <property type="component" value="Unassembled WGS sequence"/>
</dbReference>
<protein>
    <submittedName>
        <fullName evidence="1">Uncharacterized protein</fullName>
    </submittedName>
</protein>
<evidence type="ECO:0000313" key="2">
    <source>
        <dbReference type="Proteomes" id="UP001281003"/>
    </source>
</evidence>
<comment type="caution">
    <text evidence="1">The sequence shown here is derived from an EMBL/GenBank/DDBJ whole genome shotgun (WGS) entry which is preliminary data.</text>
</comment>
<reference evidence="1" key="1">
    <citation type="journal article" date="2023" name="Mol. Phylogenet. Evol.">
        <title>Genome-scale phylogeny and comparative genomics of the fungal order Sordariales.</title>
        <authorList>
            <person name="Hensen N."/>
            <person name="Bonometti L."/>
            <person name="Westerberg I."/>
            <person name="Brannstrom I.O."/>
            <person name="Guillou S."/>
            <person name="Cros-Aarteil S."/>
            <person name="Calhoun S."/>
            <person name="Haridas S."/>
            <person name="Kuo A."/>
            <person name="Mondo S."/>
            <person name="Pangilinan J."/>
            <person name="Riley R."/>
            <person name="LaButti K."/>
            <person name="Andreopoulos B."/>
            <person name="Lipzen A."/>
            <person name="Chen C."/>
            <person name="Yan M."/>
            <person name="Daum C."/>
            <person name="Ng V."/>
            <person name="Clum A."/>
            <person name="Steindorff A."/>
            <person name="Ohm R.A."/>
            <person name="Martin F."/>
            <person name="Silar P."/>
            <person name="Natvig D.O."/>
            <person name="Lalanne C."/>
            <person name="Gautier V."/>
            <person name="Ament-Velasquez S.L."/>
            <person name="Kruys A."/>
            <person name="Hutchinson M.I."/>
            <person name="Powell A.J."/>
            <person name="Barry K."/>
            <person name="Miller A.N."/>
            <person name="Grigoriev I.V."/>
            <person name="Debuchy R."/>
            <person name="Gladieux P."/>
            <person name="Hiltunen Thoren M."/>
            <person name="Johannesson H."/>
        </authorList>
    </citation>
    <scope>NUCLEOTIDE SEQUENCE</scope>
    <source>
        <strain evidence="1">FGSC 1904</strain>
    </source>
</reference>
<sequence length="101" mass="10964">MVSPILARSAFRAAAQATTATRRTAVQGTRQFSVLQSMRQWARRMELHTPYERLPTQTGAAGADWGATFKRIAGQAAVYPLVAGSLLGWPLLAKTLLDGHI</sequence>
<keyword evidence="2" id="KW-1185">Reference proteome</keyword>
<accession>A0AAE0P2F7</accession>
<dbReference type="EMBL" id="JAUTDP010000012">
    <property type="protein sequence ID" value="KAK3392101.1"/>
    <property type="molecule type" value="Genomic_DNA"/>
</dbReference>
<organism evidence="1 2">
    <name type="scientific">Sordaria brevicollis</name>
    <dbReference type="NCBI Taxonomy" id="83679"/>
    <lineage>
        <taxon>Eukaryota</taxon>
        <taxon>Fungi</taxon>
        <taxon>Dikarya</taxon>
        <taxon>Ascomycota</taxon>
        <taxon>Pezizomycotina</taxon>
        <taxon>Sordariomycetes</taxon>
        <taxon>Sordariomycetidae</taxon>
        <taxon>Sordariales</taxon>
        <taxon>Sordariaceae</taxon>
        <taxon>Sordaria</taxon>
    </lineage>
</organism>
<evidence type="ECO:0000313" key="1">
    <source>
        <dbReference type="EMBL" id="KAK3392101.1"/>
    </source>
</evidence>
<dbReference type="AlphaFoldDB" id="A0AAE0P2F7"/>
<reference evidence="1" key="2">
    <citation type="submission" date="2023-07" db="EMBL/GenBank/DDBJ databases">
        <authorList>
            <consortium name="Lawrence Berkeley National Laboratory"/>
            <person name="Haridas S."/>
            <person name="Hensen N."/>
            <person name="Bonometti L."/>
            <person name="Westerberg I."/>
            <person name="Brannstrom I.O."/>
            <person name="Guillou S."/>
            <person name="Cros-Aarteil S."/>
            <person name="Calhoun S."/>
            <person name="Kuo A."/>
            <person name="Mondo S."/>
            <person name="Pangilinan J."/>
            <person name="Riley R."/>
            <person name="LaButti K."/>
            <person name="Andreopoulos B."/>
            <person name="Lipzen A."/>
            <person name="Chen C."/>
            <person name="Yanf M."/>
            <person name="Daum C."/>
            <person name="Ng V."/>
            <person name="Clum A."/>
            <person name="Steindorff A."/>
            <person name="Ohm R."/>
            <person name="Martin F."/>
            <person name="Silar P."/>
            <person name="Natvig D."/>
            <person name="Lalanne C."/>
            <person name="Gautier V."/>
            <person name="Ament-velasquez S.L."/>
            <person name="Kruys A."/>
            <person name="Hutchinson M.I."/>
            <person name="Powell A.J."/>
            <person name="Barry K."/>
            <person name="Miller A.N."/>
            <person name="Grigoriev I.V."/>
            <person name="Debuchy R."/>
            <person name="Gladieux P."/>
            <person name="Thoren M.H."/>
            <person name="Johannesson H."/>
        </authorList>
    </citation>
    <scope>NUCLEOTIDE SEQUENCE</scope>
    <source>
        <strain evidence="1">FGSC 1904</strain>
    </source>
</reference>
<name>A0AAE0P2F7_SORBR</name>
<gene>
    <name evidence="1" type="ORF">B0T20DRAFT_510456</name>
</gene>